<name>A0ABS2D4Y9_9SPHN</name>
<reference evidence="1 2" key="1">
    <citation type="submission" date="2020-12" db="EMBL/GenBank/DDBJ databases">
        <title>Sphingomonas sp.</title>
        <authorList>
            <person name="Kim M.K."/>
        </authorList>
    </citation>
    <scope>NUCLEOTIDE SEQUENCE [LARGE SCALE GENOMIC DNA]</scope>
    <source>
        <strain evidence="1 2">BT552</strain>
    </source>
</reference>
<accession>A0ABS2D4Y9</accession>
<dbReference type="EMBL" id="JAFEMC010000002">
    <property type="protein sequence ID" value="MBM6575981.1"/>
    <property type="molecule type" value="Genomic_DNA"/>
</dbReference>
<comment type="caution">
    <text evidence="1">The sequence shown here is derived from an EMBL/GenBank/DDBJ whole genome shotgun (WGS) entry which is preliminary data.</text>
</comment>
<evidence type="ECO:0000313" key="1">
    <source>
        <dbReference type="EMBL" id="MBM6575981.1"/>
    </source>
</evidence>
<sequence>MALKLGEYRKLEPGALEEIVFFDHPSGRTRILMAMRWKAHHLGEPDVR</sequence>
<proteinExistence type="predicted"/>
<gene>
    <name evidence="1" type="ORF">ILT43_06320</name>
</gene>
<dbReference type="RefSeq" id="WP_204196722.1">
    <property type="nucleotide sequence ID" value="NZ_JAFEMC010000002.1"/>
</dbReference>
<dbReference type="Proteomes" id="UP000763641">
    <property type="component" value="Unassembled WGS sequence"/>
</dbReference>
<evidence type="ECO:0000313" key="2">
    <source>
        <dbReference type="Proteomes" id="UP000763641"/>
    </source>
</evidence>
<organism evidence="1 2">
    <name type="scientific">Sphingomonas longa</name>
    <dbReference type="NCBI Taxonomy" id="2778730"/>
    <lineage>
        <taxon>Bacteria</taxon>
        <taxon>Pseudomonadati</taxon>
        <taxon>Pseudomonadota</taxon>
        <taxon>Alphaproteobacteria</taxon>
        <taxon>Sphingomonadales</taxon>
        <taxon>Sphingomonadaceae</taxon>
        <taxon>Sphingomonas</taxon>
    </lineage>
</organism>
<keyword evidence="2" id="KW-1185">Reference proteome</keyword>
<protein>
    <submittedName>
        <fullName evidence="1">Uncharacterized protein</fullName>
    </submittedName>
</protein>